<comment type="caution">
    <text evidence="8">The sequence shown here is derived from an EMBL/GenBank/DDBJ whole genome shotgun (WGS) entry which is preliminary data.</text>
</comment>
<gene>
    <name evidence="8" type="ORF">JEQ47_14050</name>
</gene>
<feature type="domain" description="Beta-lactamase-related" evidence="7">
    <location>
        <begin position="22"/>
        <end position="366"/>
    </location>
</feature>
<comment type="similarity">
    <text evidence="2 6">Belongs to the class-C beta-lactamase family.</text>
</comment>
<dbReference type="EC" id="3.5.2.6" evidence="3 6"/>
<evidence type="ECO:0000256" key="1">
    <source>
        <dbReference type="ARBA" id="ARBA00001526"/>
    </source>
</evidence>
<keyword evidence="9" id="KW-1185">Reference proteome</keyword>
<dbReference type="NCBIfam" id="NF033085">
    <property type="entry name" value="bla_class_C"/>
    <property type="match status" value="1"/>
</dbReference>
<name>A0A934IZ98_9HYPH</name>
<evidence type="ECO:0000256" key="2">
    <source>
        <dbReference type="ARBA" id="ARBA00007840"/>
    </source>
</evidence>
<dbReference type="PROSITE" id="PS00336">
    <property type="entry name" value="BETA_LACTAMASE_C"/>
    <property type="match status" value="1"/>
</dbReference>
<dbReference type="EMBL" id="JAEKMH010000003">
    <property type="protein sequence ID" value="MBJ3785845.1"/>
    <property type="molecule type" value="Genomic_DNA"/>
</dbReference>
<evidence type="ECO:0000313" key="9">
    <source>
        <dbReference type="Proteomes" id="UP000602124"/>
    </source>
</evidence>
<dbReference type="InterPro" id="IPR001466">
    <property type="entry name" value="Beta-lactam-related"/>
</dbReference>
<protein>
    <recommendedName>
        <fullName evidence="3 6">Beta-lactamase</fullName>
        <ecNumber evidence="3 6">3.5.2.6</ecNumber>
    </recommendedName>
</protein>
<dbReference type="InterPro" id="IPR058136">
    <property type="entry name" value="AmpC"/>
</dbReference>
<evidence type="ECO:0000259" key="7">
    <source>
        <dbReference type="Pfam" id="PF00144"/>
    </source>
</evidence>
<dbReference type="GO" id="GO:0046677">
    <property type="term" value="P:response to antibiotic"/>
    <property type="evidence" value="ECO:0007669"/>
    <property type="project" value="UniProtKB-UniRule"/>
</dbReference>
<evidence type="ECO:0000256" key="3">
    <source>
        <dbReference type="ARBA" id="ARBA00012865"/>
    </source>
</evidence>
<dbReference type="InterPro" id="IPR050491">
    <property type="entry name" value="AmpC-like"/>
</dbReference>
<dbReference type="GO" id="GO:0030288">
    <property type="term" value="C:outer membrane-bounded periplasmic space"/>
    <property type="evidence" value="ECO:0007669"/>
    <property type="project" value="InterPro"/>
</dbReference>
<evidence type="ECO:0000256" key="4">
    <source>
        <dbReference type="ARBA" id="ARBA00022801"/>
    </source>
</evidence>
<dbReference type="PANTHER" id="PTHR46825:SF8">
    <property type="entry name" value="BETA-LACTAMASE-RELATED"/>
    <property type="match status" value="1"/>
</dbReference>
<dbReference type="GO" id="GO:0008800">
    <property type="term" value="F:beta-lactamase activity"/>
    <property type="evidence" value="ECO:0007669"/>
    <property type="project" value="UniProtKB-UniRule"/>
</dbReference>
<dbReference type="GO" id="GO:0017001">
    <property type="term" value="P:antibiotic catabolic process"/>
    <property type="evidence" value="ECO:0007669"/>
    <property type="project" value="InterPro"/>
</dbReference>
<dbReference type="AlphaFoldDB" id="A0A934IZ98"/>
<dbReference type="SUPFAM" id="SSF56601">
    <property type="entry name" value="beta-lactamase/transpeptidase-like"/>
    <property type="match status" value="1"/>
</dbReference>
<dbReference type="Proteomes" id="UP000602124">
    <property type="component" value="Unassembled WGS sequence"/>
</dbReference>
<dbReference type="InterPro" id="IPR012338">
    <property type="entry name" value="Beta-lactam/transpept-like"/>
</dbReference>
<evidence type="ECO:0000313" key="8">
    <source>
        <dbReference type="EMBL" id="MBJ3785845.1"/>
    </source>
</evidence>
<keyword evidence="4 6" id="KW-0378">Hydrolase</keyword>
<dbReference type="PANTHER" id="PTHR46825">
    <property type="entry name" value="D-ALANYL-D-ALANINE-CARBOXYPEPTIDASE/ENDOPEPTIDASE AMPH"/>
    <property type="match status" value="1"/>
</dbReference>
<dbReference type="Gene3D" id="3.40.710.10">
    <property type="entry name" value="DD-peptidase/beta-lactamase superfamily"/>
    <property type="match status" value="1"/>
</dbReference>
<evidence type="ECO:0000256" key="5">
    <source>
        <dbReference type="ARBA" id="ARBA00023251"/>
    </source>
</evidence>
<organism evidence="8 9">
    <name type="scientific">Devosia sediminis</name>
    <dbReference type="NCBI Taxonomy" id="2798801"/>
    <lineage>
        <taxon>Bacteria</taxon>
        <taxon>Pseudomonadati</taxon>
        <taxon>Pseudomonadota</taxon>
        <taxon>Alphaproteobacteria</taxon>
        <taxon>Hyphomicrobiales</taxon>
        <taxon>Devosiaceae</taxon>
        <taxon>Devosia</taxon>
    </lineage>
</organism>
<comment type="catalytic activity">
    <reaction evidence="1 6">
        <text>a beta-lactam + H2O = a substituted beta-amino acid</text>
        <dbReference type="Rhea" id="RHEA:20401"/>
        <dbReference type="ChEBI" id="CHEBI:15377"/>
        <dbReference type="ChEBI" id="CHEBI:35627"/>
        <dbReference type="ChEBI" id="CHEBI:140347"/>
        <dbReference type="EC" id="3.5.2.6"/>
    </reaction>
</comment>
<accession>A0A934IZ98</accession>
<dbReference type="InterPro" id="IPR001586">
    <property type="entry name" value="Beta-lactam_class-C_AS"/>
</dbReference>
<dbReference type="Pfam" id="PF00144">
    <property type="entry name" value="Beta-lactamase"/>
    <property type="match status" value="1"/>
</dbReference>
<dbReference type="RefSeq" id="WP_198877068.1">
    <property type="nucleotide sequence ID" value="NZ_JAEKMH010000003.1"/>
</dbReference>
<sequence length="377" mass="40030">MAIWTVCVSLSVAQPAALADIVERHAAPLLDEHDVPGLAVAVTVGGEAYFFNYGVASLEGGEPVTENTIFEIGSVSKIFTSMLGTYAEATGALSLTDHPGRYVPELSGRPLDEATLLNLATYTAGGLPLQFPATVGTNADAPNFYADFETTAEPGQQRRYSNPSIGLFGFATARALDDTFSNLVQQALFGPLGLDDSFIAVPAEAMDRYAWGHDRDNNAIRVNPGVLDAEAYGVKSTSADMIRLVEAHIRPDTLDGVLRQTVEATQIGYFRVGTMVQGIGWEQYPFPLPLDDLLAGNSQTMAMEPNAASELVPPQMASGPTLFNKTGSTGGFGAYVAFVPAEEIGVVILANKNYPIPARVTAAHGILTEIAETRAAW</sequence>
<keyword evidence="5 6" id="KW-0046">Antibiotic resistance</keyword>
<proteinExistence type="inferred from homology"/>
<evidence type="ECO:0000256" key="6">
    <source>
        <dbReference type="RuleBase" id="RU361140"/>
    </source>
</evidence>
<reference evidence="8" key="1">
    <citation type="submission" date="2020-12" db="EMBL/GenBank/DDBJ databases">
        <title>Devosia sp. MSA67 isolated from Mo River.</title>
        <authorList>
            <person name="Ma F."/>
            <person name="Zi Z."/>
        </authorList>
    </citation>
    <scope>NUCLEOTIDE SEQUENCE</scope>
    <source>
        <strain evidence="8">MSA67</strain>
    </source>
</reference>